<dbReference type="GO" id="GO:0004016">
    <property type="term" value="F:adenylate cyclase activity"/>
    <property type="evidence" value="ECO:0007669"/>
    <property type="project" value="UniProtKB-EC"/>
</dbReference>
<dbReference type="InterPro" id="IPR000274">
    <property type="entry name" value="Adenylate_cyclase_1"/>
</dbReference>
<reference evidence="1 2" key="1">
    <citation type="journal article" date="2011" name="PLoS Pathog.">
        <title>Dynamic evolution of pathogenicity revealed by sequencing and comparative genomics of 19 Pseudomonas syringae isolates.</title>
        <authorList>
            <person name="Baltrus D.A."/>
            <person name="Nishimura M.T."/>
            <person name="Romanchuk A."/>
            <person name="Chang J.H."/>
            <person name="Mukhtar M.S."/>
            <person name="Cherkis K."/>
            <person name="Roach J."/>
            <person name="Grant S.R."/>
            <person name="Jones C.D."/>
            <person name="Dangl J.L."/>
        </authorList>
    </citation>
    <scope>NUCLEOTIDE SEQUENCE [LARGE SCALE GENOMIC DNA]</scope>
    <source>
        <strain evidence="2">race 4</strain>
    </source>
</reference>
<organism evidence="1 2">
    <name type="scientific">Pseudomonas savastanoi pv. glycinea str. race 4</name>
    <dbReference type="NCBI Taxonomy" id="875330"/>
    <lineage>
        <taxon>Bacteria</taxon>
        <taxon>Pseudomonadati</taxon>
        <taxon>Pseudomonadota</taxon>
        <taxon>Gammaproteobacteria</taxon>
        <taxon>Pseudomonadales</taxon>
        <taxon>Pseudomonadaceae</taxon>
        <taxon>Pseudomonas</taxon>
    </lineage>
</organism>
<protein>
    <submittedName>
        <fullName evidence="1">Adenylate cyclase</fullName>
        <ecNumber evidence="1">4.6.1.1</ecNumber>
    </submittedName>
</protein>
<comment type="caution">
    <text evidence="1">The sequence shown here is derived from an EMBL/GenBank/DDBJ whole genome shotgun (WGS) entry which is preliminary data.</text>
</comment>
<name>F3CH06_PSESG</name>
<dbReference type="HOGENOM" id="CLU_2909562_0_0_6"/>
<dbReference type="AlphaFoldDB" id="F3CH06"/>
<gene>
    <name evidence="1" type="primary">cyaA</name>
    <name evidence="1" type="ORF">Pgy4_36894</name>
</gene>
<feature type="non-terminal residue" evidence="1">
    <location>
        <position position="1"/>
    </location>
</feature>
<dbReference type="PANTHER" id="PTHR38760">
    <property type="entry name" value="ADENYLATE CYCLASE"/>
    <property type="match status" value="1"/>
</dbReference>
<dbReference type="Proteomes" id="UP000005466">
    <property type="component" value="Unassembled WGS sequence"/>
</dbReference>
<feature type="non-terminal residue" evidence="1">
    <location>
        <position position="62"/>
    </location>
</feature>
<dbReference type="GO" id="GO:0006171">
    <property type="term" value="P:cAMP biosynthetic process"/>
    <property type="evidence" value="ECO:0007669"/>
    <property type="project" value="InterPro"/>
</dbReference>
<evidence type="ECO:0000313" key="2">
    <source>
        <dbReference type="Proteomes" id="UP000005466"/>
    </source>
</evidence>
<dbReference type="PANTHER" id="PTHR38760:SF1">
    <property type="entry name" value="ADENYLATE CYCLASE"/>
    <property type="match status" value="1"/>
</dbReference>
<dbReference type="EC" id="4.6.1.1" evidence="1"/>
<dbReference type="EMBL" id="ADWY01002865">
    <property type="protein sequence ID" value="EGH18548.1"/>
    <property type="molecule type" value="Genomic_DNA"/>
</dbReference>
<proteinExistence type="predicted"/>
<accession>F3CH06</accession>
<sequence length="62" mass="7113">RHHRDLNILMTTERTDSLSYAGVRENLVLTLDQITLNTWNETLVSRYDGPHALLDCMSELLG</sequence>
<dbReference type="Pfam" id="PF01295">
    <property type="entry name" value="Adenylate_cycl"/>
    <property type="match status" value="1"/>
</dbReference>
<keyword evidence="1" id="KW-0456">Lyase</keyword>
<evidence type="ECO:0000313" key="1">
    <source>
        <dbReference type="EMBL" id="EGH18548.1"/>
    </source>
</evidence>